<evidence type="ECO:0000256" key="4">
    <source>
        <dbReference type="ARBA" id="ARBA00022692"/>
    </source>
</evidence>
<comment type="subcellular location">
    <subcellularLocation>
        <location evidence="1">Cell membrane</location>
        <topology evidence="1">Multi-pass membrane protein</topology>
    </subcellularLocation>
</comment>
<dbReference type="InterPro" id="IPR001851">
    <property type="entry name" value="ABC_transp_permease"/>
</dbReference>
<dbReference type="AlphaFoldDB" id="A0A4V2FSK7"/>
<feature type="transmembrane region" description="Helical" evidence="9">
    <location>
        <begin position="257"/>
        <end position="276"/>
    </location>
</feature>
<keyword evidence="2" id="KW-0813">Transport</keyword>
<feature type="transmembrane region" description="Helical" evidence="9">
    <location>
        <begin position="55"/>
        <end position="79"/>
    </location>
</feature>
<dbReference type="EMBL" id="SHKO01000002">
    <property type="protein sequence ID" value="RZT94569.1"/>
    <property type="molecule type" value="Genomic_DNA"/>
</dbReference>
<keyword evidence="6 9" id="KW-1133">Transmembrane helix</keyword>
<dbReference type="CDD" id="cd06582">
    <property type="entry name" value="TM_PBP1_LivH_like"/>
    <property type="match status" value="1"/>
</dbReference>
<accession>A0A4V2FSK7</accession>
<feature type="transmembrane region" description="Helical" evidence="9">
    <location>
        <begin position="137"/>
        <end position="154"/>
    </location>
</feature>
<evidence type="ECO:0000256" key="7">
    <source>
        <dbReference type="ARBA" id="ARBA00023136"/>
    </source>
</evidence>
<evidence type="ECO:0000256" key="1">
    <source>
        <dbReference type="ARBA" id="ARBA00004651"/>
    </source>
</evidence>
<organism evidence="10 11">
    <name type="scientific">Advenella incenata</name>
    <dbReference type="NCBI Taxonomy" id="267800"/>
    <lineage>
        <taxon>Bacteria</taxon>
        <taxon>Pseudomonadati</taxon>
        <taxon>Pseudomonadota</taxon>
        <taxon>Betaproteobacteria</taxon>
        <taxon>Burkholderiales</taxon>
        <taxon>Alcaligenaceae</taxon>
    </lineage>
</organism>
<reference evidence="10 11" key="1">
    <citation type="submission" date="2019-02" db="EMBL/GenBank/DDBJ databases">
        <title>Genomic Encyclopedia of Type Strains, Phase IV (KMG-IV): sequencing the most valuable type-strain genomes for metagenomic binning, comparative biology and taxonomic classification.</title>
        <authorList>
            <person name="Goeker M."/>
        </authorList>
    </citation>
    <scope>NUCLEOTIDE SEQUENCE [LARGE SCALE GENOMIC DNA]</scope>
    <source>
        <strain evidence="10 11">DSM 23814</strain>
    </source>
</reference>
<dbReference type="Proteomes" id="UP000293398">
    <property type="component" value="Unassembled WGS sequence"/>
</dbReference>
<evidence type="ECO:0000256" key="6">
    <source>
        <dbReference type="ARBA" id="ARBA00022989"/>
    </source>
</evidence>
<dbReference type="GO" id="GO:0005886">
    <property type="term" value="C:plasma membrane"/>
    <property type="evidence" value="ECO:0007669"/>
    <property type="project" value="UniProtKB-SubCell"/>
</dbReference>
<evidence type="ECO:0000256" key="5">
    <source>
        <dbReference type="ARBA" id="ARBA00022970"/>
    </source>
</evidence>
<evidence type="ECO:0000256" key="2">
    <source>
        <dbReference type="ARBA" id="ARBA00022448"/>
    </source>
</evidence>
<evidence type="ECO:0000256" key="9">
    <source>
        <dbReference type="SAM" id="Phobius"/>
    </source>
</evidence>
<sequence>MQILFNGLITGMLVALPALAVALTFSVLRFANFAIGAMITSGAYLAYAFNVVLGLPLWLSGIIAVALSAALAVLVDLLAFRPLRNRSAVTLMVASMGVSFILENIIRFVAGNTSVGYDVALSRPWRWAGLRINVEQVQALVICLLVLLSVWALFRWSRLGRAMRAVADNAALAASRGVSQQYVISITWALAGGLAALSGMLIGLDATVDPQMGWTYALPAFAAAILGGLTHPLAAIPGALVMGVLSEAATLVLPSHYRSLVAFVVMSVLLALRPAGLFGKRWLTR</sequence>
<comment type="similarity">
    <text evidence="8">Belongs to the binding-protein-dependent transport system permease family. LivHM subfamily.</text>
</comment>
<dbReference type="GO" id="GO:0022857">
    <property type="term" value="F:transmembrane transporter activity"/>
    <property type="evidence" value="ECO:0007669"/>
    <property type="project" value="InterPro"/>
</dbReference>
<dbReference type="InterPro" id="IPR052157">
    <property type="entry name" value="BCAA_transport_permease"/>
</dbReference>
<feature type="transmembrane region" description="Helical" evidence="9">
    <location>
        <begin position="91"/>
        <end position="117"/>
    </location>
</feature>
<keyword evidence="11" id="KW-1185">Reference proteome</keyword>
<proteinExistence type="inferred from homology"/>
<protein>
    <submittedName>
        <fullName evidence="10">Branched-chain amino acid transport system permease protein</fullName>
    </submittedName>
</protein>
<evidence type="ECO:0000256" key="8">
    <source>
        <dbReference type="ARBA" id="ARBA00037998"/>
    </source>
</evidence>
<name>A0A4V2FSK7_9BURK</name>
<dbReference type="PANTHER" id="PTHR11795">
    <property type="entry name" value="BRANCHED-CHAIN AMINO ACID TRANSPORT SYSTEM PERMEASE PROTEIN LIVH"/>
    <property type="match status" value="1"/>
</dbReference>
<keyword evidence="7 9" id="KW-0472">Membrane</keyword>
<keyword evidence="4 9" id="KW-0812">Transmembrane</keyword>
<dbReference type="Pfam" id="PF02653">
    <property type="entry name" value="BPD_transp_2"/>
    <property type="match status" value="1"/>
</dbReference>
<comment type="caution">
    <text evidence="10">The sequence shown here is derived from an EMBL/GenBank/DDBJ whole genome shotgun (WGS) entry which is preliminary data.</text>
</comment>
<gene>
    <name evidence="10" type="ORF">EV681_2990</name>
</gene>
<feature type="transmembrane region" description="Helical" evidence="9">
    <location>
        <begin position="30"/>
        <end position="49"/>
    </location>
</feature>
<evidence type="ECO:0000313" key="11">
    <source>
        <dbReference type="Proteomes" id="UP000293398"/>
    </source>
</evidence>
<dbReference type="OrthoDB" id="9807115at2"/>
<feature type="transmembrane region" description="Helical" evidence="9">
    <location>
        <begin position="182"/>
        <end position="204"/>
    </location>
</feature>
<feature type="transmembrane region" description="Helical" evidence="9">
    <location>
        <begin position="216"/>
        <end position="245"/>
    </location>
</feature>
<keyword evidence="5" id="KW-0029">Amino-acid transport</keyword>
<evidence type="ECO:0000256" key="3">
    <source>
        <dbReference type="ARBA" id="ARBA00022475"/>
    </source>
</evidence>
<dbReference type="GO" id="GO:0006865">
    <property type="term" value="P:amino acid transport"/>
    <property type="evidence" value="ECO:0007669"/>
    <property type="project" value="UniProtKB-KW"/>
</dbReference>
<dbReference type="PANTHER" id="PTHR11795:SF445">
    <property type="entry name" value="AMINO ACID ABC TRANSPORTER PERMEASE PROTEIN"/>
    <property type="match status" value="1"/>
</dbReference>
<evidence type="ECO:0000313" key="10">
    <source>
        <dbReference type="EMBL" id="RZT94569.1"/>
    </source>
</evidence>
<dbReference type="RefSeq" id="WP_128392781.1">
    <property type="nucleotide sequence ID" value="NZ_SHKO01000002.1"/>
</dbReference>
<feature type="transmembrane region" description="Helical" evidence="9">
    <location>
        <begin position="6"/>
        <end position="23"/>
    </location>
</feature>
<keyword evidence="3" id="KW-1003">Cell membrane</keyword>